<evidence type="ECO:0000313" key="5">
    <source>
        <dbReference type="Proteomes" id="UP001583172"/>
    </source>
</evidence>
<feature type="compositionally biased region" description="Low complexity" evidence="1">
    <location>
        <begin position="242"/>
        <end position="256"/>
    </location>
</feature>
<feature type="signal peptide" evidence="3">
    <location>
        <begin position="1"/>
        <end position="24"/>
    </location>
</feature>
<evidence type="ECO:0000256" key="3">
    <source>
        <dbReference type="SAM" id="SignalP"/>
    </source>
</evidence>
<organism evidence="4 5">
    <name type="scientific">Humicola insolens</name>
    <name type="common">Soft-rot fungus</name>
    <dbReference type="NCBI Taxonomy" id="85995"/>
    <lineage>
        <taxon>Eukaryota</taxon>
        <taxon>Fungi</taxon>
        <taxon>Dikarya</taxon>
        <taxon>Ascomycota</taxon>
        <taxon>Pezizomycotina</taxon>
        <taxon>Sordariomycetes</taxon>
        <taxon>Sordariomycetidae</taxon>
        <taxon>Sordariales</taxon>
        <taxon>Chaetomiaceae</taxon>
        <taxon>Mycothermus</taxon>
    </lineage>
</organism>
<keyword evidence="3" id="KW-0732">Signal</keyword>
<keyword evidence="5" id="KW-1185">Reference proteome</keyword>
<feature type="region of interest" description="Disordered" evidence="1">
    <location>
        <begin position="408"/>
        <end position="464"/>
    </location>
</feature>
<protein>
    <recommendedName>
        <fullName evidence="6">Mid2 domain-containing protein</fullName>
    </recommendedName>
</protein>
<dbReference type="Proteomes" id="UP001583172">
    <property type="component" value="Unassembled WGS sequence"/>
</dbReference>
<gene>
    <name evidence="4" type="ORF">VTJ49DRAFT_2911</name>
</gene>
<name>A0ABR3VNP2_HUMIN</name>
<feature type="region of interest" description="Disordered" evidence="1">
    <location>
        <begin position="222"/>
        <end position="284"/>
    </location>
</feature>
<feature type="transmembrane region" description="Helical" evidence="2">
    <location>
        <begin position="292"/>
        <end position="316"/>
    </location>
</feature>
<proteinExistence type="predicted"/>
<feature type="region of interest" description="Disordered" evidence="1">
    <location>
        <begin position="322"/>
        <end position="381"/>
    </location>
</feature>
<evidence type="ECO:0000313" key="4">
    <source>
        <dbReference type="EMBL" id="KAL1843161.1"/>
    </source>
</evidence>
<evidence type="ECO:0008006" key="6">
    <source>
        <dbReference type="Google" id="ProtNLM"/>
    </source>
</evidence>
<keyword evidence="2" id="KW-0812">Transmembrane</keyword>
<evidence type="ECO:0000256" key="2">
    <source>
        <dbReference type="SAM" id="Phobius"/>
    </source>
</evidence>
<feature type="compositionally biased region" description="Polar residues" evidence="1">
    <location>
        <begin position="227"/>
        <end position="239"/>
    </location>
</feature>
<accession>A0ABR3VNP2</accession>
<keyword evidence="2" id="KW-1133">Transmembrane helix</keyword>
<dbReference type="EMBL" id="JAZGSY010000023">
    <property type="protein sequence ID" value="KAL1843161.1"/>
    <property type="molecule type" value="Genomic_DNA"/>
</dbReference>
<comment type="caution">
    <text evidence="4">The sequence shown here is derived from an EMBL/GenBank/DDBJ whole genome shotgun (WGS) entry which is preliminary data.</text>
</comment>
<feature type="region of interest" description="Disordered" evidence="1">
    <location>
        <begin position="118"/>
        <end position="159"/>
    </location>
</feature>
<evidence type="ECO:0000256" key="1">
    <source>
        <dbReference type="SAM" id="MobiDB-lite"/>
    </source>
</evidence>
<feature type="chain" id="PRO_5047483389" description="Mid2 domain-containing protein" evidence="3">
    <location>
        <begin position="25"/>
        <end position="497"/>
    </location>
</feature>
<keyword evidence="2" id="KW-0472">Membrane</keyword>
<reference evidence="4 5" key="1">
    <citation type="journal article" date="2024" name="Commun. Biol.">
        <title>Comparative genomic analysis of thermophilic fungi reveals convergent evolutionary adaptations and gene losses.</title>
        <authorList>
            <person name="Steindorff A.S."/>
            <person name="Aguilar-Pontes M.V."/>
            <person name="Robinson A.J."/>
            <person name="Andreopoulos B."/>
            <person name="LaButti K."/>
            <person name="Kuo A."/>
            <person name="Mondo S."/>
            <person name="Riley R."/>
            <person name="Otillar R."/>
            <person name="Haridas S."/>
            <person name="Lipzen A."/>
            <person name="Grimwood J."/>
            <person name="Schmutz J."/>
            <person name="Clum A."/>
            <person name="Reid I.D."/>
            <person name="Moisan M.C."/>
            <person name="Butler G."/>
            <person name="Nguyen T.T.M."/>
            <person name="Dewar K."/>
            <person name="Conant G."/>
            <person name="Drula E."/>
            <person name="Henrissat B."/>
            <person name="Hansel C."/>
            <person name="Singer S."/>
            <person name="Hutchinson M.I."/>
            <person name="de Vries R.P."/>
            <person name="Natvig D.O."/>
            <person name="Powell A.J."/>
            <person name="Tsang A."/>
            <person name="Grigoriev I.V."/>
        </authorList>
    </citation>
    <scope>NUCLEOTIDE SEQUENCE [LARGE SCALE GENOMIC DNA]</scope>
    <source>
        <strain evidence="4 5">CBS 620.91</strain>
    </source>
</reference>
<sequence>MWLLQGKGWLAAAAAALALRTARGDVVTFREGFGHPGRAIIHLNEITSRVFTWEAQNVIVRQVNLHKYDLDAKESGGIILSGQPPGTTNNVFGSHTSVSTTSTDGDLEQSLTHALTNPALTPSLPERQWQNHPPVAVNPRRPQENTVDPGSGSDGLIVRSNATGGSVMLSNGNSRAVPVSQPLYFEAIWGNDGKSYSRVFTFHDGQGPPNAELYSDPNPAFVEITDSRSAGDSSGTSTIMDGAPATGPTPNPTGSADSTDGKRPDAGASDAPVPSDISNEEDNAGGGLPQGAVIGIAVGVGVAALIAAFALAFFLLRRRQKRRDAASSSTLLPTTGGPRTGGDEDMAEKEAGNGADVSPHSPYSDDGTGAPTHSTPGPSGAAVPVPVVAPVPVPVPAAAAAVPVAGAGAEHMHDPPRSFTPYSDRPSARAGSVAGTDPEAATRVAAPSPVPGRATPRALSTPYQHLIEEGMTEEEIRRLEEEERALDAAIEQAQRRS</sequence>